<gene>
    <name evidence="3" type="ORF">GCM10018781_32590</name>
</gene>
<protein>
    <recommendedName>
        <fullName evidence="2">DNA primase/polymerase bifunctional N-terminal domain-containing protein</fullName>
    </recommendedName>
</protein>
<feature type="compositionally biased region" description="Low complexity" evidence="1">
    <location>
        <begin position="49"/>
        <end position="60"/>
    </location>
</feature>
<evidence type="ECO:0000313" key="4">
    <source>
        <dbReference type="Proteomes" id="UP000617734"/>
    </source>
</evidence>
<dbReference type="SMART" id="SM00943">
    <property type="entry name" value="Prim-Pol"/>
    <property type="match status" value="1"/>
</dbReference>
<reference evidence="3" key="2">
    <citation type="submission" date="2020-09" db="EMBL/GenBank/DDBJ databases">
        <authorList>
            <person name="Sun Q."/>
            <person name="Ohkuma M."/>
        </authorList>
    </citation>
    <scope>NUCLEOTIDE SEQUENCE</scope>
    <source>
        <strain evidence="3">JCM 4646</strain>
    </source>
</reference>
<sequence length="376" mass="39772">MAALNWRDARHFDRTGDKPCHWCRRPTPLRDEQRRPSHKVCAENRTDQPAVTAPAPPGALTAPTATYLPEESPMSEEWRRALAAAHHAAARGLAAFPLTASKKPAIPSPHPPQKRSACHGACGRFGHGVHDASTDPDVIERLFHAAPWATGYGIACGRAPHHLVGIDLDVKHGLDGVADLRRLEQEHGFTTPPTATVATPSGGLHHWLSAPPDARFPNSAGKVAPGIDVRGPAGYLVGPGSLGTAGRYRFAPGTDPNTITEAPPELLALLTPAPAPVSLPDPDKLRQGIRRQGAYAKAVLEREAAKVAVMKQPGRGRQLFASAAALGAHITAGTVPEDLAFDALLHAGLTTGLPHTECERTIRRGFAKAAGTLRAA</sequence>
<dbReference type="Pfam" id="PF09250">
    <property type="entry name" value="Prim-Pol"/>
    <property type="match status" value="1"/>
</dbReference>
<dbReference type="CDD" id="cd04859">
    <property type="entry name" value="Prim_Pol"/>
    <property type="match status" value="1"/>
</dbReference>
<keyword evidence="4" id="KW-1185">Reference proteome</keyword>
<proteinExistence type="predicted"/>
<evidence type="ECO:0000259" key="2">
    <source>
        <dbReference type="SMART" id="SM00943"/>
    </source>
</evidence>
<dbReference type="Proteomes" id="UP000617734">
    <property type="component" value="Unassembled WGS sequence"/>
</dbReference>
<name>A0A919KSB0_9ACTN</name>
<organism evidence="3 4">
    <name type="scientific">Kitasatospora indigofera</name>
    <dbReference type="NCBI Taxonomy" id="67307"/>
    <lineage>
        <taxon>Bacteria</taxon>
        <taxon>Bacillati</taxon>
        <taxon>Actinomycetota</taxon>
        <taxon>Actinomycetes</taxon>
        <taxon>Kitasatosporales</taxon>
        <taxon>Streptomycetaceae</taxon>
        <taxon>Kitasatospora</taxon>
    </lineage>
</organism>
<dbReference type="AlphaFoldDB" id="A0A919KSB0"/>
<dbReference type="RefSeq" id="WP_373311207.1">
    <property type="nucleotide sequence ID" value="NZ_BNBO01000015.1"/>
</dbReference>
<dbReference type="EMBL" id="BNBO01000015">
    <property type="protein sequence ID" value="GHH71380.1"/>
    <property type="molecule type" value="Genomic_DNA"/>
</dbReference>
<dbReference type="GeneID" id="95353692"/>
<evidence type="ECO:0000256" key="1">
    <source>
        <dbReference type="SAM" id="MobiDB-lite"/>
    </source>
</evidence>
<dbReference type="SUPFAM" id="SSF56747">
    <property type="entry name" value="Prim-pol domain"/>
    <property type="match status" value="1"/>
</dbReference>
<evidence type="ECO:0000313" key="3">
    <source>
        <dbReference type="EMBL" id="GHH71380.1"/>
    </source>
</evidence>
<feature type="region of interest" description="Disordered" evidence="1">
    <location>
        <begin position="28"/>
        <end position="60"/>
    </location>
</feature>
<feature type="compositionally biased region" description="Basic and acidic residues" evidence="1">
    <location>
        <begin position="28"/>
        <end position="46"/>
    </location>
</feature>
<feature type="domain" description="DNA primase/polymerase bifunctional N-terminal" evidence="2">
    <location>
        <begin position="85"/>
        <end position="266"/>
    </location>
</feature>
<accession>A0A919KSB0</accession>
<reference evidence="3" key="1">
    <citation type="journal article" date="2014" name="Int. J. Syst. Evol. Microbiol.">
        <title>Complete genome sequence of Corynebacterium casei LMG S-19264T (=DSM 44701T), isolated from a smear-ripened cheese.</title>
        <authorList>
            <consortium name="US DOE Joint Genome Institute (JGI-PGF)"/>
            <person name="Walter F."/>
            <person name="Albersmeier A."/>
            <person name="Kalinowski J."/>
            <person name="Ruckert C."/>
        </authorList>
    </citation>
    <scope>NUCLEOTIDE SEQUENCE</scope>
    <source>
        <strain evidence="3">JCM 4646</strain>
    </source>
</reference>
<comment type="caution">
    <text evidence="3">The sequence shown here is derived from an EMBL/GenBank/DDBJ whole genome shotgun (WGS) entry which is preliminary data.</text>
</comment>
<dbReference type="InterPro" id="IPR015330">
    <property type="entry name" value="DNA_primase/pol_bifunc_N"/>
</dbReference>